<dbReference type="Proteomes" id="UP001303222">
    <property type="component" value="Unassembled WGS sequence"/>
</dbReference>
<reference evidence="1" key="2">
    <citation type="submission" date="2023-06" db="EMBL/GenBank/DDBJ databases">
        <authorList>
            <consortium name="Lawrence Berkeley National Laboratory"/>
            <person name="Mondo S.J."/>
            <person name="Hensen N."/>
            <person name="Bonometti L."/>
            <person name="Westerberg I."/>
            <person name="Brannstrom I.O."/>
            <person name="Guillou S."/>
            <person name="Cros-Aarteil S."/>
            <person name="Calhoun S."/>
            <person name="Haridas S."/>
            <person name="Kuo A."/>
            <person name="Pangilinan J."/>
            <person name="Riley R."/>
            <person name="Labutti K."/>
            <person name="Andreopoulos B."/>
            <person name="Lipzen A."/>
            <person name="Chen C."/>
            <person name="Yanf M."/>
            <person name="Daum C."/>
            <person name="Ng V."/>
            <person name="Clum A."/>
            <person name="Steindorff A."/>
            <person name="Ohm R."/>
            <person name="Martin F."/>
            <person name="Silar P."/>
            <person name="Natvig D."/>
            <person name="Lalanne C."/>
            <person name="Gautier V."/>
            <person name="Ament-Velasquez S.L."/>
            <person name="Kruys A."/>
            <person name="Hutchinson M.I."/>
            <person name="Powell A.J."/>
            <person name="Barry K."/>
            <person name="Miller A.N."/>
            <person name="Grigoriev I.V."/>
            <person name="Debuchy R."/>
            <person name="Gladieux P."/>
            <person name="Thoren M.H."/>
            <person name="Johannesson H."/>
        </authorList>
    </citation>
    <scope>NUCLEOTIDE SEQUENCE</scope>
    <source>
        <strain evidence="1">CBS 626.80</strain>
    </source>
</reference>
<dbReference type="AlphaFoldDB" id="A0AAN6SB87"/>
<keyword evidence="2" id="KW-1185">Reference proteome</keyword>
<name>A0AAN6SB87_9PEZI</name>
<dbReference type="EMBL" id="MU859669">
    <property type="protein sequence ID" value="KAK3946596.1"/>
    <property type="molecule type" value="Genomic_DNA"/>
</dbReference>
<accession>A0AAN6SB87</accession>
<gene>
    <name evidence="1" type="ORF">QBC32DRAFT_225812</name>
</gene>
<protein>
    <submittedName>
        <fullName evidence="1">Uncharacterized protein</fullName>
    </submittedName>
</protein>
<proteinExistence type="predicted"/>
<evidence type="ECO:0000313" key="1">
    <source>
        <dbReference type="EMBL" id="KAK3946596.1"/>
    </source>
</evidence>
<reference evidence="1" key="1">
    <citation type="journal article" date="2023" name="Mol. Phylogenet. Evol.">
        <title>Genome-scale phylogeny and comparative genomics of the fungal order Sordariales.</title>
        <authorList>
            <person name="Hensen N."/>
            <person name="Bonometti L."/>
            <person name="Westerberg I."/>
            <person name="Brannstrom I.O."/>
            <person name="Guillou S."/>
            <person name="Cros-Aarteil S."/>
            <person name="Calhoun S."/>
            <person name="Haridas S."/>
            <person name="Kuo A."/>
            <person name="Mondo S."/>
            <person name="Pangilinan J."/>
            <person name="Riley R."/>
            <person name="LaButti K."/>
            <person name="Andreopoulos B."/>
            <person name="Lipzen A."/>
            <person name="Chen C."/>
            <person name="Yan M."/>
            <person name="Daum C."/>
            <person name="Ng V."/>
            <person name="Clum A."/>
            <person name="Steindorff A."/>
            <person name="Ohm R.A."/>
            <person name="Martin F."/>
            <person name="Silar P."/>
            <person name="Natvig D.O."/>
            <person name="Lalanne C."/>
            <person name="Gautier V."/>
            <person name="Ament-Velasquez S.L."/>
            <person name="Kruys A."/>
            <person name="Hutchinson M.I."/>
            <person name="Powell A.J."/>
            <person name="Barry K."/>
            <person name="Miller A.N."/>
            <person name="Grigoriev I.V."/>
            <person name="Debuchy R."/>
            <person name="Gladieux P."/>
            <person name="Hiltunen Thoren M."/>
            <person name="Johannesson H."/>
        </authorList>
    </citation>
    <scope>NUCLEOTIDE SEQUENCE</scope>
    <source>
        <strain evidence="1">CBS 626.80</strain>
    </source>
</reference>
<organism evidence="1 2">
    <name type="scientific">Pseudoneurospora amorphoporcata</name>
    <dbReference type="NCBI Taxonomy" id="241081"/>
    <lineage>
        <taxon>Eukaryota</taxon>
        <taxon>Fungi</taxon>
        <taxon>Dikarya</taxon>
        <taxon>Ascomycota</taxon>
        <taxon>Pezizomycotina</taxon>
        <taxon>Sordariomycetes</taxon>
        <taxon>Sordariomycetidae</taxon>
        <taxon>Sordariales</taxon>
        <taxon>Sordariaceae</taxon>
        <taxon>Pseudoneurospora</taxon>
    </lineage>
</organism>
<evidence type="ECO:0000313" key="2">
    <source>
        <dbReference type="Proteomes" id="UP001303222"/>
    </source>
</evidence>
<comment type="caution">
    <text evidence="1">The sequence shown here is derived from an EMBL/GenBank/DDBJ whole genome shotgun (WGS) entry which is preliminary data.</text>
</comment>
<sequence length="131" mass="14963">MADNDQESHEATTKRIEANMLFTVLEDIRSVAPDQVDTVDKVKRAYFGARQEVFATYYDYFHLGNPEPVVLTDGEVAWATVTLMWLKFCGAELHAGVPYPADAFKEECRAHMGRPDETWLEYVARREGRMG</sequence>